<dbReference type="KEGG" id="aswu:HUW51_10620"/>
<dbReference type="Gene3D" id="3.30.1950.10">
    <property type="entry name" value="wza like domain"/>
    <property type="match status" value="1"/>
</dbReference>
<feature type="compositionally biased region" description="Low complexity" evidence="2">
    <location>
        <begin position="90"/>
        <end position="103"/>
    </location>
</feature>
<evidence type="ECO:0000256" key="3">
    <source>
        <dbReference type="SAM" id="SignalP"/>
    </source>
</evidence>
<dbReference type="PANTHER" id="PTHR33619:SF3">
    <property type="entry name" value="POLYSACCHARIDE EXPORT PROTEIN GFCE-RELATED"/>
    <property type="match status" value="1"/>
</dbReference>
<evidence type="ECO:0000259" key="4">
    <source>
        <dbReference type="Pfam" id="PF02563"/>
    </source>
</evidence>
<evidence type="ECO:0000256" key="1">
    <source>
        <dbReference type="ARBA" id="ARBA00022729"/>
    </source>
</evidence>
<keyword evidence="1 3" id="KW-0732">Signal</keyword>
<reference evidence="5 6" key="1">
    <citation type="journal article" date="2018" name="Int. J. Syst. Evol. Microbiol.">
        <title>Adhaeribacter swui sp. nov., isolated from wet mud.</title>
        <authorList>
            <person name="Kim D.U."/>
            <person name="Kim K.W."/>
            <person name="Kang M.S."/>
            <person name="Kim J.Y."/>
            <person name="Jang J.H."/>
            <person name="Kim M.K."/>
        </authorList>
    </citation>
    <scope>NUCLEOTIDE SEQUENCE [LARGE SCALE GENOMIC DNA]</scope>
    <source>
        <strain evidence="5 6">KCTC 52873</strain>
    </source>
</reference>
<dbReference type="InterPro" id="IPR003715">
    <property type="entry name" value="Poly_export_N"/>
</dbReference>
<sequence length="291" mass="32918">MRIFFRFRLHLYFSLFLAFSLFSCRSSYNQNIMFKTTGDINVGKLTQSLASVERNYIIQPNDYIDVRVYTNKGERIFDPNGELPFGAPGGINNRNNQGANRGARTQRSGAVQGNQGNNYGYYNNTEFLVQHDGLVKLPMVDYVKVAGLTLLQTDSLLQTLYATYYVEPFVSTHITNNRIFVLGANGGTVIQMTNDNMNLFEVLAQAGGITREGKAHNIRIIRDYLDHDPIVQLVDLSTIDGMKKASLYVEPNDVVYIEPNQRLFFELLRDVTPVINTFVGVVSTYLLIKNL</sequence>
<proteinExistence type="predicted"/>
<dbReference type="AlphaFoldDB" id="A0A7G7G7M3"/>
<dbReference type="Pfam" id="PF02563">
    <property type="entry name" value="Poly_export"/>
    <property type="match status" value="1"/>
</dbReference>
<name>A0A7G7G7M3_9BACT</name>
<accession>A0A7G7G7M3</accession>
<protein>
    <submittedName>
        <fullName evidence="5">Polysaccharide biosynthesis/export family protein</fullName>
    </submittedName>
</protein>
<feature type="region of interest" description="Disordered" evidence="2">
    <location>
        <begin position="88"/>
        <end position="110"/>
    </location>
</feature>
<feature type="chain" id="PRO_5028947835" evidence="3">
    <location>
        <begin position="30"/>
        <end position="291"/>
    </location>
</feature>
<gene>
    <name evidence="5" type="ORF">HUW51_10620</name>
</gene>
<keyword evidence="6" id="KW-1185">Reference proteome</keyword>
<evidence type="ECO:0000313" key="6">
    <source>
        <dbReference type="Proteomes" id="UP000515237"/>
    </source>
</evidence>
<dbReference type="GO" id="GO:0015159">
    <property type="term" value="F:polysaccharide transmembrane transporter activity"/>
    <property type="evidence" value="ECO:0007669"/>
    <property type="project" value="InterPro"/>
</dbReference>
<feature type="domain" description="Polysaccharide export protein N-terminal" evidence="4">
    <location>
        <begin position="52"/>
        <end position="174"/>
    </location>
</feature>
<organism evidence="5 6">
    <name type="scientific">Adhaeribacter swui</name>
    <dbReference type="NCBI Taxonomy" id="2086471"/>
    <lineage>
        <taxon>Bacteria</taxon>
        <taxon>Pseudomonadati</taxon>
        <taxon>Bacteroidota</taxon>
        <taxon>Cytophagia</taxon>
        <taxon>Cytophagales</taxon>
        <taxon>Hymenobacteraceae</taxon>
        <taxon>Adhaeribacter</taxon>
    </lineage>
</organism>
<dbReference type="Proteomes" id="UP000515237">
    <property type="component" value="Chromosome"/>
</dbReference>
<dbReference type="PANTHER" id="PTHR33619">
    <property type="entry name" value="POLYSACCHARIDE EXPORT PROTEIN GFCE-RELATED"/>
    <property type="match status" value="1"/>
</dbReference>
<evidence type="ECO:0000313" key="5">
    <source>
        <dbReference type="EMBL" id="QNF33157.1"/>
    </source>
</evidence>
<feature type="signal peptide" evidence="3">
    <location>
        <begin position="1"/>
        <end position="29"/>
    </location>
</feature>
<evidence type="ECO:0000256" key="2">
    <source>
        <dbReference type="SAM" id="MobiDB-lite"/>
    </source>
</evidence>
<dbReference type="PROSITE" id="PS51257">
    <property type="entry name" value="PROKAR_LIPOPROTEIN"/>
    <property type="match status" value="1"/>
</dbReference>
<dbReference type="InterPro" id="IPR049712">
    <property type="entry name" value="Poly_export"/>
</dbReference>
<dbReference type="EMBL" id="CP055156">
    <property type="protein sequence ID" value="QNF33157.1"/>
    <property type="molecule type" value="Genomic_DNA"/>
</dbReference>
<dbReference type="Gene3D" id="3.10.560.10">
    <property type="entry name" value="Outer membrane lipoprotein wza domain like"/>
    <property type="match status" value="1"/>
</dbReference>